<dbReference type="PANTHER" id="PTHR12654:SF0">
    <property type="entry name" value="NON-LYSOSOMAL GLUCOSYLCERAMIDASE"/>
    <property type="match status" value="1"/>
</dbReference>
<dbReference type="HOGENOM" id="CLU_010759_0_0_0"/>
<dbReference type="InterPro" id="IPR008928">
    <property type="entry name" value="6-hairpin_glycosidase_sf"/>
</dbReference>
<protein>
    <submittedName>
        <fullName evidence="3">Predicted bile acid beta-glucosidase</fullName>
    </submittedName>
</protein>
<dbReference type="KEGG" id="ccz:CCALI_00937"/>
<evidence type="ECO:0000259" key="2">
    <source>
        <dbReference type="Pfam" id="PF12215"/>
    </source>
</evidence>
<dbReference type="STRING" id="454171.CP488_00218"/>
<dbReference type="PANTHER" id="PTHR12654">
    <property type="entry name" value="BILE ACID BETA-GLUCOSIDASE-RELATED"/>
    <property type="match status" value="1"/>
</dbReference>
<dbReference type="EMBL" id="HF951689">
    <property type="protein sequence ID" value="CCW34759.1"/>
    <property type="molecule type" value="Genomic_DNA"/>
</dbReference>
<dbReference type="Pfam" id="PF04685">
    <property type="entry name" value="DUF608"/>
    <property type="match status" value="1"/>
</dbReference>
<dbReference type="Proteomes" id="UP000014227">
    <property type="component" value="Chromosome I"/>
</dbReference>
<feature type="domain" description="Glycosyl-hydrolase family 116 N-terminal" evidence="2">
    <location>
        <begin position="20"/>
        <end position="342"/>
    </location>
</feature>
<dbReference type="Gene3D" id="1.50.10.10">
    <property type="match status" value="1"/>
</dbReference>
<dbReference type="InterPro" id="IPR012341">
    <property type="entry name" value="6hp_glycosidase-like_sf"/>
</dbReference>
<dbReference type="GO" id="GO:0004553">
    <property type="term" value="F:hydrolase activity, hydrolyzing O-glycosyl compounds"/>
    <property type="evidence" value="ECO:0007669"/>
    <property type="project" value="InterPro"/>
</dbReference>
<dbReference type="OrthoDB" id="9807660at2"/>
<keyword evidence="4" id="KW-1185">Reference proteome</keyword>
<dbReference type="Pfam" id="PF12215">
    <property type="entry name" value="Glyco_hydr_116N"/>
    <property type="match status" value="1"/>
</dbReference>
<sequence length="762" mass="85657">MQSDWPILSRYDHEHTKAIAMPVGGIGTGFFALGGRGQLTEWQLMSRPNRGWRPPYAHLLLRTQRNVGTKEEIKLRVLEAASDTDLGADFGAPGTLMGVARFPRARFEAAYPFGRVILEDKSDVPVRATIEAFNPLIPNDTPNSSLPFGLLTITLTNMTPLPVRATLTLLMTNIIGTDGMVSDLKDNVTETAEVVGWHGMKFYKARELRTAQNGTMAFLTDAQEIHVARRWPFQGSPWNGEALGIIDSLLQTGWLPDADPNAPCPPSPNDTWHSSLTMIVPPLAPNKSQTVHLLIAWHFPLRNLQEEGWWSPEAGQDPIQTNWYATQFQDALDVARRVIPHLPDLRERTIAFVKSVVEHPAPHALREAALFNLTPLRTHTCFRLADGTFLGWEGCAGQSGCCIGSCTHVWNYEVATLSLFPDLHRSMLESHLNYGVVQDGGERFRLSLPLINPTWYGAAADGQMGLIVRVYSQYLHDKERDGEAWLRKVYPTVKRMLAFAWLPGGWDADKDGVMEGAQHNTYDVEFFGPNPLCTGWYLAALEATARMAEIVGDTDFAHTCRELRKKGAYWVDNNLYNGQYYQQKIATPPSQPAPMTAVTGEYRNPHPQFQLGAGCLIDQLVGQYRANRCGLGDLLDRYHIRQALASIFRYNHHESLRDHYNNMRTFATPEEAGTVICSYPLGNRPERPFPYFGECMTGFEYQFAVLLLDYGMRDEAVRVVEAVRNRHDGKKRNPFNEPECGSYYARSMAAWALLSAWEQSTK</sequence>
<dbReference type="PATRIC" id="fig|1303518.3.peg.949"/>
<dbReference type="SUPFAM" id="SSF48208">
    <property type="entry name" value="Six-hairpin glycosidases"/>
    <property type="match status" value="1"/>
</dbReference>
<dbReference type="eggNOG" id="COG4354">
    <property type="taxonomic scope" value="Bacteria"/>
</dbReference>
<dbReference type="GO" id="GO:0005975">
    <property type="term" value="P:carbohydrate metabolic process"/>
    <property type="evidence" value="ECO:0007669"/>
    <property type="project" value="InterPro"/>
</dbReference>
<name>S0EWN7_CHTCT</name>
<dbReference type="InterPro" id="IPR006775">
    <property type="entry name" value="GH116_catalytic"/>
</dbReference>
<proteinExistence type="predicted"/>
<evidence type="ECO:0000313" key="3">
    <source>
        <dbReference type="EMBL" id="CCW34759.1"/>
    </source>
</evidence>
<accession>S0EWN7</accession>
<evidence type="ECO:0000259" key="1">
    <source>
        <dbReference type="Pfam" id="PF04685"/>
    </source>
</evidence>
<dbReference type="InParanoid" id="S0EWN7"/>
<reference evidence="4" key="1">
    <citation type="submission" date="2013-03" db="EMBL/GenBank/DDBJ databases">
        <title>Genome sequence of Chthonomonas calidirosea, the first sequenced genome from the Armatimonadetes phylum (formally candidate division OP10).</title>
        <authorList>
            <person name="Lee K.C.Y."/>
            <person name="Morgan X.C."/>
            <person name="Dunfield P.F."/>
            <person name="Tamas I."/>
            <person name="Houghton K.M."/>
            <person name="Vyssotski M."/>
            <person name="Ryan J.L.J."/>
            <person name="Lagutin K."/>
            <person name="McDonald I.R."/>
            <person name="Stott M.B."/>
        </authorList>
    </citation>
    <scope>NUCLEOTIDE SEQUENCE [LARGE SCALE GENOMIC DNA]</scope>
    <source>
        <strain evidence="4">DSM 23976 / ICMP 18418 / T49</strain>
    </source>
</reference>
<organism evidence="3 4">
    <name type="scientific">Chthonomonas calidirosea (strain DSM 23976 / ICMP 18418 / T49)</name>
    <dbReference type="NCBI Taxonomy" id="1303518"/>
    <lineage>
        <taxon>Bacteria</taxon>
        <taxon>Bacillati</taxon>
        <taxon>Armatimonadota</taxon>
        <taxon>Chthonomonadia</taxon>
        <taxon>Chthonomonadales</taxon>
        <taxon>Chthonomonadaceae</taxon>
        <taxon>Chthonomonas</taxon>
    </lineage>
</organism>
<dbReference type="InterPro" id="IPR052566">
    <property type="entry name" value="Non-lysos_glucosylceramidase"/>
</dbReference>
<dbReference type="AlphaFoldDB" id="S0EWN7"/>
<dbReference type="RefSeq" id="WP_016482313.1">
    <property type="nucleotide sequence ID" value="NC_021487.1"/>
</dbReference>
<evidence type="ECO:0000313" key="4">
    <source>
        <dbReference type="Proteomes" id="UP000014227"/>
    </source>
</evidence>
<feature type="domain" description="Glycosyl-hydrolase family 116 catalytic region" evidence="1">
    <location>
        <begin position="461"/>
        <end position="752"/>
    </location>
</feature>
<dbReference type="InterPro" id="IPR024462">
    <property type="entry name" value="GH116_N"/>
</dbReference>
<gene>
    <name evidence="3" type="ORF">CCALI_00937</name>
</gene>